<dbReference type="AlphaFoldDB" id="A0AAE1GRF6"/>
<protein>
    <submittedName>
        <fullName evidence="2">Ubiquitin carboxyl-terminal hydrolase 16</fullName>
    </submittedName>
</protein>
<dbReference type="CDD" id="cd02257">
    <property type="entry name" value="Peptidase_C19"/>
    <property type="match status" value="1"/>
</dbReference>
<keyword evidence="3" id="KW-1185">Reference proteome</keyword>
<dbReference type="Proteomes" id="UP001219518">
    <property type="component" value="Unassembled WGS sequence"/>
</dbReference>
<gene>
    <name evidence="2" type="ORF">KUF71_003067</name>
</gene>
<accession>A0AAE1GRF6</accession>
<keyword evidence="2" id="KW-0378">Hydrolase</keyword>
<feature type="domain" description="USP" evidence="1">
    <location>
        <begin position="1"/>
        <end position="95"/>
    </location>
</feature>
<dbReference type="InterPro" id="IPR028889">
    <property type="entry name" value="USP"/>
</dbReference>
<reference evidence="2" key="2">
    <citation type="journal article" date="2023" name="BMC Genomics">
        <title>Pest status, molecular evolution, and epigenetic factors derived from the genome assembly of Frankliniella fusca, a thysanopteran phytovirus vector.</title>
        <authorList>
            <person name="Catto M.A."/>
            <person name="Labadie P.E."/>
            <person name="Jacobson A.L."/>
            <person name="Kennedy G.G."/>
            <person name="Srinivasan R."/>
            <person name="Hunt B.G."/>
        </authorList>
    </citation>
    <scope>NUCLEOTIDE SEQUENCE</scope>
    <source>
        <strain evidence="2">PL_HMW_Pooled</strain>
    </source>
</reference>
<dbReference type="InterPro" id="IPR001394">
    <property type="entry name" value="Peptidase_C19_UCH"/>
</dbReference>
<dbReference type="Pfam" id="PF00443">
    <property type="entry name" value="UCH"/>
    <property type="match status" value="1"/>
</dbReference>
<proteinExistence type="predicted"/>
<evidence type="ECO:0000313" key="2">
    <source>
        <dbReference type="EMBL" id="KAK3907568.1"/>
    </source>
</evidence>
<dbReference type="Gene3D" id="3.90.70.10">
    <property type="entry name" value="Cysteine proteinases"/>
    <property type="match status" value="1"/>
</dbReference>
<comment type="caution">
    <text evidence="2">The sequence shown here is derived from an EMBL/GenBank/DDBJ whole genome shotgun (WGS) entry which is preliminary data.</text>
</comment>
<dbReference type="GO" id="GO:0004843">
    <property type="term" value="F:cysteine-type deubiquitinase activity"/>
    <property type="evidence" value="ECO:0007669"/>
    <property type="project" value="InterPro"/>
</dbReference>
<evidence type="ECO:0000259" key="1">
    <source>
        <dbReference type="PROSITE" id="PS50235"/>
    </source>
</evidence>
<dbReference type="PROSITE" id="PS50235">
    <property type="entry name" value="USP_3"/>
    <property type="match status" value="1"/>
</dbReference>
<name>A0AAE1GRF6_9NEOP</name>
<reference evidence="2" key="1">
    <citation type="submission" date="2021-07" db="EMBL/GenBank/DDBJ databases">
        <authorList>
            <person name="Catto M.A."/>
            <person name="Jacobson A."/>
            <person name="Kennedy G."/>
            <person name="Labadie P."/>
            <person name="Hunt B.G."/>
            <person name="Srinivasan R."/>
        </authorList>
    </citation>
    <scope>NUCLEOTIDE SEQUENCE</scope>
    <source>
        <strain evidence="2">PL_HMW_Pooled</strain>
        <tissue evidence="2">Head</tissue>
    </source>
</reference>
<sequence length="151" mass="17468">MICQLKRFCHDTSKINDPVGVDNHLLLDDSEKSQYDLMGAVLYIRASRSTRHYETVVKCPNGSWVKFSDKRVSRMDHLPLLLLRTSANVLFFAKTDRQKLEVAVVSPGEPSHIVVRAIPNGQEKIRQPLVDRIASNFRRFQPIHWETIDLW</sequence>
<dbReference type="SUPFAM" id="SSF54001">
    <property type="entry name" value="Cysteine proteinases"/>
    <property type="match status" value="1"/>
</dbReference>
<organism evidence="2 3">
    <name type="scientific">Frankliniella fusca</name>
    <dbReference type="NCBI Taxonomy" id="407009"/>
    <lineage>
        <taxon>Eukaryota</taxon>
        <taxon>Metazoa</taxon>
        <taxon>Ecdysozoa</taxon>
        <taxon>Arthropoda</taxon>
        <taxon>Hexapoda</taxon>
        <taxon>Insecta</taxon>
        <taxon>Pterygota</taxon>
        <taxon>Neoptera</taxon>
        <taxon>Paraneoptera</taxon>
        <taxon>Thysanoptera</taxon>
        <taxon>Terebrantia</taxon>
        <taxon>Thripoidea</taxon>
        <taxon>Thripidae</taxon>
        <taxon>Frankliniella</taxon>
    </lineage>
</organism>
<dbReference type="EMBL" id="JAHWGI010000011">
    <property type="protein sequence ID" value="KAK3907568.1"/>
    <property type="molecule type" value="Genomic_DNA"/>
</dbReference>
<dbReference type="GO" id="GO:0016579">
    <property type="term" value="P:protein deubiquitination"/>
    <property type="evidence" value="ECO:0007669"/>
    <property type="project" value="InterPro"/>
</dbReference>
<dbReference type="InterPro" id="IPR038765">
    <property type="entry name" value="Papain-like_cys_pep_sf"/>
</dbReference>
<evidence type="ECO:0000313" key="3">
    <source>
        <dbReference type="Proteomes" id="UP001219518"/>
    </source>
</evidence>